<dbReference type="PANTHER" id="PTHR23421">
    <property type="entry name" value="BETA-GALACTOSIDASE RELATED"/>
    <property type="match status" value="1"/>
</dbReference>
<comment type="similarity">
    <text evidence="1 2">Belongs to the glycosyl hydrolase 35 family.</text>
</comment>
<comment type="caution">
    <text evidence="5">The sequence shown here is derived from an EMBL/GenBank/DDBJ whole genome shotgun (WGS) entry which is preliminary data.</text>
</comment>
<feature type="region of interest" description="Disordered" evidence="3">
    <location>
        <begin position="527"/>
        <end position="559"/>
    </location>
</feature>
<organism evidence="5 6">
    <name type="scientific">Sanguibacter inulinus</name>
    <dbReference type="NCBI Taxonomy" id="60922"/>
    <lineage>
        <taxon>Bacteria</taxon>
        <taxon>Bacillati</taxon>
        <taxon>Actinomycetota</taxon>
        <taxon>Actinomycetes</taxon>
        <taxon>Micrococcales</taxon>
        <taxon>Sanguibacteraceae</taxon>
        <taxon>Sanguibacter</taxon>
    </lineage>
</organism>
<name>A0A853ERL1_9MICO</name>
<dbReference type="Proteomes" id="UP000561011">
    <property type="component" value="Unassembled WGS sequence"/>
</dbReference>
<dbReference type="InterPro" id="IPR001944">
    <property type="entry name" value="Glycoside_Hdrlase_35"/>
</dbReference>
<dbReference type="PRINTS" id="PR00742">
    <property type="entry name" value="GLHYDRLASE35"/>
</dbReference>
<keyword evidence="6" id="KW-1185">Reference proteome</keyword>
<dbReference type="SUPFAM" id="SSF51445">
    <property type="entry name" value="(Trans)glycosidases"/>
    <property type="match status" value="1"/>
</dbReference>
<dbReference type="AlphaFoldDB" id="A0A853ERL1"/>
<dbReference type="InterPro" id="IPR031330">
    <property type="entry name" value="Gly_Hdrlase_35_cat"/>
</dbReference>
<feature type="compositionally biased region" description="Basic and acidic residues" evidence="3">
    <location>
        <begin position="533"/>
        <end position="542"/>
    </location>
</feature>
<evidence type="ECO:0000259" key="4">
    <source>
        <dbReference type="Pfam" id="PF01301"/>
    </source>
</evidence>
<evidence type="ECO:0000256" key="1">
    <source>
        <dbReference type="ARBA" id="ARBA00009809"/>
    </source>
</evidence>
<reference evidence="5 6" key="1">
    <citation type="submission" date="2020-07" db="EMBL/GenBank/DDBJ databases">
        <title>MOT database genomes.</title>
        <authorList>
            <person name="Joseph S."/>
            <person name="Aduse-Opoku J."/>
            <person name="Hashim A."/>
            <person name="Wade W."/>
            <person name="Curtis M."/>
        </authorList>
    </citation>
    <scope>NUCLEOTIDE SEQUENCE [LARGE SCALE GENOMIC DNA]</scope>
    <source>
        <strain evidence="5 6">DSM 100099</strain>
    </source>
</reference>
<dbReference type="EMBL" id="JACBYE010000003">
    <property type="protein sequence ID" value="NYS92334.1"/>
    <property type="molecule type" value="Genomic_DNA"/>
</dbReference>
<evidence type="ECO:0000313" key="5">
    <source>
        <dbReference type="EMBL" id="NYS92334.1"/>
    </source>
</evidence>
<dbReference type="Gene3D" id="3.20.20.80">
    <property type="entry name" value="Glycosidases"/>
    <property type="match status" value="1"/>
</dbReference>
<proteinExistence type="inferred from homology"/>
<sequence length="963" mass="100740">MTPSQEPGGTALLPHSPGGQTGPRHRPGVTLTDGLLVIDGEPRVVLCASLFYFRIPRSQWRERLEQVRASGYTAVDVYLPWNFHEITPGVWDFTGERDVAAFLDLAAEVGLLVVARPGPYICSEWDGGALPAWLTLDPDLQVRQHEPRFLEQVARWFDQVVPILAARQLGDPLGTQTTGTGAGGTVVLVQAENELDFFDCHDRTGYVGALRDLLVGHGISVPVVACSGQGDLYGATGDAQGVAPACNFYPDDTSPAVESEVLRCTAELAARGLPLLVTETNRLHTTLRRLLVSGARLLAPYLQASGYNFGATPSVGNWGDPGSFMAHDYDFAGYVTPEGTERHGFLEAQLLARVVATLGPRLAASTPATGAATEVEHVGFPTSDHLAALDLAGGGRLVGLPNLSTETGTAVLRAADGPVDVEVAGMQCALVLVDLPLAGWGRPETLALASADLVGVREGVTGLQVELVSDSATTVVLSGCGDDATVDGGPAGDVVRLTLDGARPSALVTTAAGRIVVSLSTVADATRHTAPVDARRSRHEAAEPSAAEPGETGGTALGLVPLPAARTTPAHLYDDVAPSTHGDRAPTLESLGVYRGRGRYRTTVDASAAEAVLLVGASDIVDLRLSGAALGTTDEVLPSVARFGAAHLVDLGHRHGEVDLTADVEIWGHANFDDHRLPALRLGSLRGVGEAYAVESVIDVTAGWEVATADAEGLSGDLAGDVSAPSASSWPGRGPRPLRTLGGWSSTRLGAPLSYTQSVVVPHGTRPALRLHGQTRPVHVAVDGLPSVLVHPVDPWLVLPDAPAVNGSGARHHLAITWPHDPSQPGMRAEILVLRPLTTWEVAPLTEHSLDEQAAARRSGTTVDLPVELDAGEDLWLDLDVPTSPTGLRLQLAGHQVRVTAWLGGRSLGRVWLGDQARPVVSGGDPESLWTPDVPAGSVLTLLVHGTAGDLPPRLDSVALSAP</sequence>
<feature type="region of interest" description="Disordered" evidence="3">
    <location>
        <begin position="1"/>
        <end position="26"/>
    </location>
</feature>
<evidence type="ECO:0000256" key="3">
    <source>
        <dbReference type="SAM" id="MobiDB-lite"/>
    </source>
</evidence>
<accession>A0A853ERL1</accession>
<dbReference type="Pfam" id="PF01301">
    <property type="entry name" value="Glyco_hydro_35"/>
    <property type="match status" value="1"/>
</dbReference>
<gene>
    <name evidence="5" type="ORF">HZZ10_02135</name>
</gene>
<dbReference type="GO" id="GO:0005975">
    <property type="term" value="P:carbohydrate metabolic process"/>
    <property type="evidence" value="ECO:0007669"/>
    <property type="project" value="InterPro"/>
</dbReference>
<evidence type="ECO:0000313" key="6">
    <source>
        <dbReference type="Proteomes" id="UP000561011"/>
    </source>
</evidence>
<dbReference type="GO" id="GO:0004553">
    <property type="term" value="F:hydrolase activity, hydrolyzing O-glycosyl compounds"/>
    <property type="evidence" value="ECO:0007669"/>
    <property type="project" value="InterPro"/>
</dbReference>
<protein>
    <submittedName>
        <fullName evidence="5">Beta-galactosidase</fullName>
    </submittedName>
</protein>
<evidence type="ECO:0000256" key="2">
    <source>
        <dbReference type="RuleBase" id="RU003679"/>
    </source>
</evidence>
<feature type="domain" description="Glycoside hydrolase 35 catalytic" evidence="4">
    <location>
        <begin position="36"/>
        <end position="259"/>
    </location>
</feature>
<dbReference type="InterPro" id="IPR017853">
    <property type="entry name" value="GH"/>
</dbReference>